<feature type="domain" description="Big-1" evidence="3">
    <location>
        <begin position="718"/>
        <end position="812"/>
    </location>
</feature>
<evidence type="ECO:0000313" key="4">
    <source>
        <dbReference type="EMBL" id="SET55913.1"/>
    </source>
</evidence>
<dbReference type="Gene3D" id="2.60.40.1120">
    <property type="entry name" value="Carboxypeptidase-like, regulatory domain"/>
    <property type="match status" value="1"/>
</dbReference>
<reference evidence="5" key="1">
    <citation type="submission" date="2016-10" db="EMBL/GenBank/DDBJ databases">
        <authorList>
            <person name="Varghese N."/>
            <person name="Submissions S."/>
        </authorList>
    </citation>
    <scope>NUCLEOTIDE SEQUENCE [LARGE SCALE GENOMIC DNA]</scope>
    <source>
        <strain evidence="5">DSM 18579</strain>
    </source>
</reference>
<dbReference type="PANTHER" id="PTHR39576">
    <property type="entry name" value="ATTACHING AND EFFACING PROTEIN HOMOLOG-RELATED-RELATED"/>
    <property type="match status" value="1"/>
</dbReference>
<dbReference type="Gene3D" id="2.60.120.1230">
    <property type="match status" value="1"/>
</dbReference>
<organism evidence="4 5">
    <name type="scientific">Thorsellia anophelis DSM 18579</name>
    <dbReference type="NCBI Taxonomy" id="1123402"/>
    <lineage>
        <taxon>Bacteria</taxon>
        <taxon>Pseudomonadati</taxon>
        <taxon>Pseudomonadota</taxon>
        <taxon>Gammaproteobacteria</taxon>
        <taxon>Enterobacterales</taxon>
        <taxon>Thorselliaceae</taxon>
        <taxon>Thorsellia</taxon>
    </lineage>
</organism>
<dbReference type="RefSeq" id="WP_093322227.1">
    <property type="nucleotide sequence ID" value="NZ_FOHV01000039.1"/>
</dbReference>
<keyword evidence="2" id="KW-0472">Membrane</keyword>
<comment type="similarity">
    <text evidence="1">Belongs to the intimin/invasin family.</text>
</comment>
<name>A0A1I0FCD1_9GAMM</name>
<evidence type="ECO:0000256" key="1">
    <source>
        <dbReference type="ARBA" id="ARBA00010116"/>
    </source>
</evidence>
<keyword evidence="5" id="KW-1185">Reference proteome</keyword>
<dbReference type="PANTHER" id="PTHR39576:SF2">
    <property type="entry name" value="ATTACHING AND EFFACING PROTEIN HOMOLOG-RELATED"/>
    <property type="match status" value="1"/>
</dbReference>
<dbReference type="Pfam" id="PF02369">
    <property type="entry name" value="Big_1"/>
    <property type="match status" value="4"/>
</dbReference>
<dbReference type="InterPro" id="IPR051715">
    <property type="entry name" value="Intimin-Invasin_domain"/>
</dbReference>
<dbReference type="Gene3D" id="2.60.40.10">
    <property type="entry name" value="Immunoglobulins"/>
    <property type="match status" value="4"/>
</dbReference>
<keyword evidence="2" id="KW-0812">Transmembrane</keyword>
<dbReference type="AlphaFoldDB" id="A0A1I0FCD1"/>
<dbReference type="OrthoDB" id="8320584at2"/>
<proteinExistence type="inferred from homology"/>
<protein>
    <submittedName>
        <fullName evidence="4">Ig-like domain (Group 1)</fullName>
    </submittedName>
</protein>
<dbReference type="Pfam" id="PF11924">
    <property type="entry name" value="IAT_beta"/>
    <property type="match status" value="1"/>
</dbReference>
<dbReference type="Gene3D" id="2.40.160.160">
    <property type="entry name" value="Inverse autotransporter, beta-domain"/>
    <property type="match status" value="1"/>
</dbReference>
<dbReference type="InterPro" id="IPR008964">
    <property type="entry name" value="Invasin/intimin_cell_adhesion"/>
</dbReference>
<evidence type="ECO:0000256" key="2">
    <source>
        <dbReference type="SAM" id="Phobius"/>
    </source>
</evidence>
<dbReference type="InterPro" id="IPR038177">
    <property type="entry name" value="IAT_beta_sf"/>
</dbReference>
<dbReference type="Proteomes" id="UP000242642">
    <property type="component" value="Unassembled WGS sequence"/>
</dbReference>
<dbReference type="STRING" id="1123402.SAMN02583745_02721"/>
<evidence type="ECO:0000259" key="3">
    <source>
        <dbReference type="PROSITE" id="PS51127"/>
    </source>
</evidence>
<dbReference type="SUPFAM" id="SSF49373">
    <property type="entry name" value="Invasin/intimin cell-adhesion fragments"/>
    <property type="match status" value="5"/>
</dbReference>
<dbReference type="PROSITE" id="PS51127">
    <property type="entry name" value="BIG1"/>
    <property type="match status" value="2"/>
</dbReference>
<dbReference type="InterPro" id="IPR024519">
    <property type="entry name" value="IAT_beta"/>
</dbReference>
<dbReference type="InterPro" id="IPR003344">
    <property type="entry name" value="Big_1_dom"/>
</dbReference>
<dbReference type="SMART" id="SM00634">
    <property type="entry name" value="BID_1"/>
    <property type="match status" value="5"/>
</dbReference>
<feature type="transmembrane region" description="Helical" evidence="2">
    <location>
        <begin position="12"/>
        <end position="35"/>
    </location>
</feature>
<dbReference type="InterPro" id="IPR013783">
    <property type="entry name" value="Ig-like_fold"/>
</dbReference>
<dbReference type="GO" id="GO:0009279">
    <property type="term" value="C:cell outer membrane"/>
    <property type="evidence" value="ECO:0007669"/>
    <property type="project" value="TreeGrafter"/>
</dbReference>
<dbReference type="EMBL" id="FOHV01000039">
    <property type="protein sequence ID" value="SET55913.1"/>
    <property type="molecule type" value="Genomic_DNA"/>
</dbReference>
<evidence type="ECO:0000313" key="5">
    <source>
        <dbReference type="Proteomes" id="UP000242642"/>
    </source>
</evidence>
<accession>A0A1I0FCD1</accession>
<sequence length="1023" mass="109998">MKKTLKFKKSFVYMTLISYITSPLMMTFSPVVMALQTSPNSGSSNAEQLITNELVNKSARGFENWLGQFGKSKIQLNLDEDFNFSDSSFDTLLAIQDTEPVLTFTQFGARYKNDRVTLNMGLGQRHFIDENMLGYNAFYDYEVDNAHSRIGLGLEYAANFFKATSNGYIGLSGYEASEKTADISEKVADGIDLRLEGYLPQFPQMGASATYEQYFGQDVTLFSEEHKQNDPRAVAIGLNYTPVPLVTIGAEHKMGEHGLDESSINLSFNIALGKSFEAQIDPDEVKNQRSLIGSRYDLVNRNNLIVLERKTNKFLISLPSMISGKGGQIVPLDMSSSDGIVRYEWDADDFFAAGGKITKVDGVWEFTLPDYLEGQNNQYTVGLVVIDNQGKRSEPTSTIVTVNKKEELNLGSKDGSLEVTVAEPTVNGVQTLVKIPIVDENGHAVANQAVELTITEPDGKISTITVLTDEKGVASHSFMQTKAGETLIEARFGGREFSKTVVYQPVATNITPSFKDSTVNITSGNNFISSDSVEAVASIPVVDDKGNPLAGIEVEFTVTDASGESNVITATTDANGIASLPISQQQVGNVNVSAKVGNSTATGSATIKPIVPAVKDGQINVTSENGFIVTDAEINKVIVPIVDQNGNVLSNVDVTINVTGPDGLVIEKIVKTDEFGNAILPFAQIKAGETVITATVNGSAITKNVTFIADKASAVIDENGLVVTKNGAVADLIDVNTVQVTIKDKFGNLVSDMPIEFSSVQELNLGGKATSNIIMTNTDGVAITNLTTTKAQIFTVNASVNGLTATKDVNFIVGAPDASKSLLTAVPSTIKTLPSSVTTLTLALKDKYENPINGKTVAFNTIVPAGDFSMGSVTAKQDGTYVVQYSVNRTRTSDFANIVTPISVTVNGQAFSIAPQNITVQREYYEVPVGEIVDNQALTESQVTALLDKYESVRLFMTNGRYATTITLPASAKKGAALEVTSNTDLTTVLSGSGISPVFIDKKQVTLIRFIHDGIKWNEITRS</sequence>
<gene>
    <name evidence="4" type="ORF">SAMN02583745_02721</name>
</gene>
<keyword evidence="2" id="KW-1133">Transmembrane helix</keyword>
<feature type="domain" description="Big-1" evidence="3">
    <location>
        <begin position="518"/>
        <end position="610"/>
    </location>
</feature>